<sequence>MVTSKELKATLRRILPSMDADVSVATLMKVLETEMDVMDADERKAVKTMVKSIAPDMLHLCKGAASPPASDNEDDDVPPRKKSVAKKTVAKKTAAKTAKRVVQDSDDEASGSQGEPEPSEDSDVSDAPPSKPSKHRVLASESDDSDSATPVKKPATKKRAKGRRAASSDDESSPAPKKRKTAVAKKPTADAGWASDGLEQLKLLARTAGVLAPAIYKKIREAPSLDAAEDIVRDRLVAANVRWQGRYPGKHDVAAMKRKRDLARELDGMDTSLIIDEGPRRPRREYVEPPRKAALSLGDDQLRSVLYAP</sequence>
<dbReference type="OMA" id="AQWRPRI"/>
<dbReference type="GeneID" id="19949470"/>
<accession>T0Q700</accession>
<feature type="compositionally biased region" description="Basic residues" evidence="1">
    <location>
        <begin position="80"/>
        <end position="99"/>
    </location>
</feature>
<dbReference type="AlphaFoldDB" id="T0Q700"/>
<dbReference type="RefSeq" id="XP_008612862.1">
    <property type="nucleotide sequence ID" value="XM_008614640.1"/>
</dbReference>
<protein>
    <submittedName>
        <fullName evidence="2">Uncharacterized protein</fullName>
    </submittedName>
</protein>
<evidence type="ECO:0000313" key="2">
    <source>
        <dbReference type="EMBL" id="EQC33639.1"/>
    </source>
</evidence>
<dbReference type="STRING" id="1156394.T0Q700"/>
<feature type="region of interest" description="Disordered" evidence="1">
    <location>
        <begin position="62"/>
        <end position="196"/>
    </location>
</feature>
<evidence type="ECO:0000256" key="1">
    <source>
        <dbReference type="SAM" id="MobiDB-lite"/>
    </source>
</evidence>
<reference evidence="2 3" key="1">
    <citation type="submission" date="2012-04" db="EMBL/GenBank/DDBJ databases">
        <title>The Genome Sequence of Saprolegnia declina VS20.</title>
        <authorList>
            <consortium name="The Broad Institute Genome Sequencing Platform"/>
            <person name="Russ C."/>
            <person name="Nusbaum C."/>
            <person name="Tyler B."/>
            <person name="van West P."/>
            <person name="Dieguez-Uribeondo J."/>
            <person name="de Bruijn I."/>
            <person name="Tripathy S."/>
            <person name="Jiang R."/>
            <person name="Young S.K."/>
            <person name="Zeng Q."/>
            <person name="Gargeya S."/>
            <person name="Fitzgerald M."/>
            <person name="Haas B."/>
            <person name="Abouelleil A."/>
            <person name="Alvarado L."/>
            <person name="Arachchi H.M."/>
            <person name="Berlin A."/>
            <person name="Chapman S.B."/>
            <person name="Goldberg J."/>
            <person name="Griggs A."/>
            <person name="Gujja S."/>
            <person name="Hansen M."/>
            <person name="Howarth C."/>
            <person name="Imamovic A."/>
            <person name="Larimer J."/>
            <person name="McCowen C."/>
            <person name="Montmayeur A."/>
            <person name="Murphy C."/>
            <person name="Neiman D."/>
            <person name="Pearson M."/>
            <person name="Priest M."/>
            <person name="Roberts A."/>
            <person name="Saif S."/>
            <person name="Shea T."/>
            <person name="Sisk P."/>
            <person name="Sykes S."/>
            <person name="Wortman J."/>
            <person name="Nusbaum C."/>
            <person name="Birren B."/>
        </authorList>
    </citation>
    <scope>NUCLEOTIDE SEQUENCE [LARGE SCALE GENOMIC DNA]</scope>
    <source>
        <strain evidence="2 3">VS20</strain>
    </source>
</reference>
<dbReference type="OrthoDB" id="514832at2759"/>
<dbReference type="eggNOG" id="ENOG502S9DY">
    <property type="taxonomic scope" value="Eukaryota"/>
</dbReference>
<evidence type="ECO:0000313" key="3">
    <source>
        <dbReference type="Proteomes" id="UP000030762"/>
    </source>
</evidence>
<proteinExistence type="predicted"/>
<keyword evidence="3" id="KW-1185">Reference proteome</keyword>
<name>T0Q700_SAPDV</name>
<dbReference type="VEuPathDB" id="FungiDB:SDRG_08743"/>
<dbReference type="EMBL" id="JH767158">
    <property type="protein sequence ID" value="EQC33639.1"/>
    <property type="molecule type" value="Genomic_DNA"/>
</dbReference>
<dbReference type="Proteomes" id="UP000030762">
    <property type="component" value="Unassembled WGS sequence"/>
</dbReference>
<feature type="compositionally biased region" description="Basic residues" evidence="1">
    <location>
        <begin position="154"/>
        <end position="164"/>
    </location>
</feature>
<gene>
    <name evidence="2" type="ORF">SDRG_08743</name>
</gene>
<organism evidence="2 3">
    <name type="scientific">Saprolegnia diclina (strain VS20)</name>
    <dbReference type="NCBI Taxonomy" id="1156394"/>
    <lineage>
        <taxon>Eukaryota</taxon>
        <taxon>Sar</taxon>
        <taxon>Stramenopiles</taxon>
        <taxon>Oomycota</taxon>
        <taxon>Saprolegniomycetes</taxon>
        <taxon>Saprolegniales</taxon>
        <taxon>Saprolegniaceae</taxon>
        <taxon>Saprolegnia</taxon>
    </lineage>
</organism>
<dbReference type="InParanoid" id="T0Q700"/>